<dbReference type="AlphaFoldDB" id="A0AAP0J813"/>
<comment type="caution">
    <text evidence="1">The sequence shown here is derived from an EMBL/GenBank/DDBJ whole genome shotgun (WGS) entry which is preliminary data.</text>
</comment>
<evidence type="ECO:0000313" key="1">
    <source>
        <dbReference type="EMBL" id="KAK9127967.1"/>
    </source>
</evidence>
<keyword evidence="2" id="KW-1185">Reference proteome</keyword>
<protein>
    <submittedName>
        <fullName evidence="1">Uncharacterized protein</fullName>
    </submittedName>
</protein>
<proteinExistence type="predicted"/>
<accession>A0AAP0J813</accession>
<name>A0AAP0J813_9MAGN</name>
<sequence>MAATNLSCSASAAMVTSRSHVQFRGDVFVYGDLPLRSVSATANLLVVVDLKGKL</sequence>
<reference evidence="1 2" key="1">
    <citation type="submission" date="2024-01" db="EMBL/GenBank/DDBJ databases">
        <title>Genome assemblies of Stephania.</title>
        <authorList>
            <person name="Yang L."/>
        </authorList>
    </citation>
    <scope>NUCLEOTIDE SEQUENCE [LARGE SCALE GENOMIC DNA]</scope>
    <source>
        <strain evidence="1">YNDBR</strain>
        <tissue evidence="1">Leaf</tissue>
    </source>
</reference>
<organism evidence="1 2">
    <name type="scientific">Stephania yunnanensis</name>
    <dbReference type="NCBI Taxonomy" id="152371"/>
    <lineage>
        <taxon>Eukaryota</taxon>
        <taxon>Viridiplantae</taxon>
        <taxon>Streptophyta</taxon>
        <taxon>Embryophyta</taxon>
        <taxon>Tracheophyta</taxon>
        <taxon>Spermatophyta</taxon>
        <taxon>Magnoliopsida</taxon>
        <taxon>Ranunculales</taxon>
        <taxon>Menispermaceae</taxon>
        <taxon>Menispermoideae</taxon>
        <taxon>Cissampelideae</taxon>
        <taxon>Stephania</taxon>
    </lineage>
</organism>
<gene>
    <name evidence="1" type="ORF">Syun_016764</name>
</gene>
<evidence type="ECO:0000313" key="2">
    <source>
        <dbReference type="Proteomes" id="UP001420932"/>
    </source>
</evidence>
<dbReference type="EMBL" id="JBBNAF010000007">
    <property type="protein sequence ID" value="KAK9127967.1"/>
    <property type="molecule type" value="Genomic_DNA"/>
</dbReference>
<dbReference type="Proteomes" id="UP001420932">
    <property type="component" value="Unassembled WGS sequence"/>
</dbReference>